<keyword evidence="2" id="KW-1185">Reference proteome</keyword>
<reference evidence="1" key="1">
    <citation type="submission" date="2021-10" db="EMBL/GenBank/DDBJ databases">
        <title>Tropical sea cucumber genome reveals ecological adaptation and Cuvierian tubules defense mechanism.</title>
        <authorList>
            <person name="Chen T."/>
        </authorList>
    </citation>
    <scope>NUCLEOTIDE SEQUENCE</scope>
    <source>
        <strain evidence="1">Nanhai2018</strain>
        <tissue evidence="1">Muscle</tissue>
    </source>
</reference>
<protein>
    <submittedName>
        <fullName evidence="1">Uncharacterized protein</fullName>
    </submittedName>
</protein>
<evidence type="ECO:0000313" key="1">
    <source>
        <dbReference type="EMBL" id="KAJ8049225.1"/>
    </source>
</evidence>
<sequence>MLCDNTGFMRATSFDGQKSGALKDGATVTLKNYIPKSDSIIITTKTKVFQSPHFPIDQSIIDEAISALRPATPPPADISSIKSSPVKTLHTVQGTIIQDESPRQVMVKGSPVAVRTITIQQKRDTIKLSLWKEHSSEDVKPGDWLTAKNMVLSEYQKEKQLSSTSRTTLEVLFVIGLDEVETMYIHDGICMYGCTCLGCTPNDMEQ</sequence>
<dbReference type="InterPro" id="IPR012340">
    <property type="entry name" value="NA-bd_OB-fold"/>
</dbReference>
<dbReference type="OrthoDB" id="6159020at2759"/>
<name>A0A9Q1CQI1_HOLLE</name>
<evidence type="ECO:0000313" key="2">
    <source>
        <dbReference type="Proteomes" id="UP001152320"/>
    </source>
</evidence>
<dbReference type="AlphaFoldDB" id="A0A9Q1CQI1"/>
<comment type="caution">
    <text evidence="1">The sequence shown here is derived from an EMBL/GenBank/DDBJ whole genome shotgun (WGS) entry which is preliminary data.</text>
</comment>
<dbReference type="CDD" id="cd04491">
    <property type="entry name" value="SoSSB_OBF"/>
    <property type="match status" value="1"/>
</dbReference>
<accession>A0A9Q1CQI1</accession>
<dbReference type="SUPFAM" id="SSF50249">
    <property type="entry name" value="Nucleic acid-binding proteins"/>
    <property type="match status" value="1"/>
</dbReference>
<gene>
    <name evidence="1" type="ORF">HOLleu_01868</name>
</gene>
<organism evidence="1 2">
    <name type="scientific">Holothuria leucospilota</name>
    <name type="common">Black long sea cucumber</name>
    <name type="synonym">Mertensiothuria leucospilota</name>
    <dbReference type="NCBI Taxonomy" id="206669"/>
    <lineage>
        <taxon>Eukaryota</taxon>
        <taxon>Metazoa</taxon>
        <taxon>Echinodermata</taxon>
        <taxon>Eleutherozoa</taxon>
        <taxon>Echinozoa</taxon>
        <taxon>Holothuroidea</taxon>
        <taxon>Aspidochirotacea</taxon>
        <taxon>Aspidochirotida</taxon>
        <taxon>Holothuriidae</taxon>
        <taxon>Holothuria</taxon>
    </lineage>
</organism>
<proteinExistence type="predicted"/>
<dbReference type="Gene3D" id="2.40.50.140">
    <property type="entry name" value="Nucleic acid-binding proteins"/>
    <property type="match status" value="1"/>
</dbReference>
<dbReference type="Proteomes" id="UP001152320">
    <property type="component" value="Chromosome 1"/>
</dbReference>
<dbReference type="EMBL" id="JAIZAY010000001">
    <property type="protein sequence ID" value="KAJ8049225.1"/>
    <property type="molecule type" value="Genomic_DNA"/>
</dbReference>